<dbReference type="GO" id="GO:0047470">
    <property type="term" value="F:(1,4)-alpha-D-glucan 1-alpha-D-glucosylmutase activity"/>
    <property type="evidence" value="ECO:0007669"/>
    <property type="project" value="UniProtKB-EC"/>
</dbReference>
<dbReference type="InterPro" id="IPR006047">
    <property type="entry name" value="GH13_cat_dom"/>
</dbReference>
<dbReference type="HOGENOM" id="CLU_005045_1_0_10"/>
<protein>
    <submittedName>
        <fullName evidence="2">Malto-oligosyltrehalose synthase</fullName>
        <ecNumber evidence="2">5.4.99.15</ecNumber>
    </submittedName>
</protein>
<dbReference type="InterPro" id="IPR017853">
    <property type="entry name" value="GH"/>
</dbReference>
<keyword evidence="2" id="KW-0413">Isomerase</keyword>
<dbReference type="NCBIfam" id="TIGR02401">
    <property type="entry name" value="trehalose_TreY"/>
    <property type="match status" value="1"/>
</dbReference>
<dbReference type="Gene3D" id="3.20.20.80">
    <property type="entry name" value="Glycosidases"/>
    <property type="match status" value="4"/>
</dbReference>
<organism evidence="2 3">
    <name type="scientific">Spirosoma linguale (strain ATCC 33905 / DSM 74 / LMG 10896 / Claus 1)</name>
    <dbReference type="NCBI Taxonomy" id="504472"/>
    <lineage>
        <taxon>Bacteria</taxon>
        <taxon>Pseudomonadati</taxon>
        <taxon>Bacteroidota</taxon>
        <taxon>Cytophagia</taxon>
        <taxon>Cytophagales</taxon>
        <taxon>Cytophagaceae</taxon>
        <taxon>Spirosoma</taxon>
    </lineage>
</organism>
<dbReference type="eggNOG" id="COG3280">
    <property type="taxonomic scope" value="Bacteria"/>
</dbReference>
<dbReference type="GO" id="GO:0005992">
    <property type="term" value="P:trehalose biosynthetic process"/>
    <property type="evidence" value="ECO:0007669"/>
    <property type="project" value="TreeGrafter"/>
</dbReference>
<sequence length="935" mass="106041">MKNPVSTYRIQFHKDFTFRDFERIIPYLDQLGVRTLYASPIFEAVPGSAHGYDSVNPQRINPEIGTEAELHAISRQLSQRGMSWIQDIVPNHMAFDPHNLWLMDVLEKGQLSPYASFFDINWQSPVHQGRLMVPFLGDPLPDVLDRGELIVDYQDGKFVVRYFDTTYPLHLRSYRSILQPVGAAIPVAVQALLEQLSLLEQFTDTDAYAHVSDNCQQTLAGLMTKAEVESYVRSCLKTVNATPSLVKQIVDQQDYRLCFHGETDQQINYRRFFTVNALICLNIQDPVVFDAVHQLPKALLDAGIFHGLRVDHIDGLEDPSRYLQRLRQLAGPEAYIVVEKILQNDEELPADWPIQGATGYAYLSMVNNLFTRTESEASFTRFYHALLGEKMAVRAELHDKKAYILYQHMNGELENLYSLFLDSNLLDASVLASVPAEDLKTAIGEFLIQCPVYRYYGNQMPLSEDEATAVRTIFSRIRKNKPELAPAVGLLDEALLQNPPSGTAEYRQRALRFYQRCMQFTGPLMAKGVEDTLMYTYTRFIGHDEVGDSPEYFGLTVDAFHQKMIDRQTQWPLALNATSTHDTKRGEDVRSRLNVLTDLTDEWIAAVQEWQQLNKDLKSTDTGSDTTAEAPDINDEYFIYQTLIGAYPMPGDESAALTSEETDFPDRLTEYLQKALREAKRNSTYDAPNEAYETATQNFALNLLDSSRPFWGSFRQFHQRMADFGIINSLAQVLLKCTTTGVPDIYQGCEGWDLSLVDPDNRRPVDFVSRQQSLAELLNNPSGNQWADLWASRYDARIKQWLVHTLLAERNRHPDLFASGEYLPLAVEGRYKKHVLAFARRRAESWYVVAIPLGLAHLCSTESTDAFGLDWQDTRISLPAEAPATWQHQLVNSRGETTNGIAVADLFAALPLAVLSLESVNYNQNAGISLSELKQ</sequence>
<dbReference type="AlphaFoldDB" id="D2QLH6"/>
<dbReference type="Gene3D" id="3.30.1590.10">
    <property type="entry name" value="Maltooligosyl trehalose synthase, domain 2"/>
    <property type="match status" value="1"/>
</dbReference>
<name>D2QLH6_SPILD</name>
<dbReference type="InterPro" id="IPR012767">
    <property type="entry name" value="Trehalose_TreY"/>
</dbReference>
<dbReference type="STRING" id="504472.Slin_3112"/>
<dbReference type="GO" id="GO:0030980">
    <property type="term" value="P:alpha-glucan catabolic process"/>
    <property type="evidence" value="ECO:0007669"/>
    <property type="project" value="TreeGrafter"/>
</dbReference>
<dbReference type="EC" id="5.4.99.15" evidence="2"/>
<accession>D2QLH6</accession>
<gene>
    <name evidence="2" type="ordered locus">Slin_3112</name>
</gene>
<dbReference type="CAZy" id="GH13">
    <property type="family name" value="Glycoside Hydrolase Family 13"/>
</dbReference>
<dbReference type="Proteomes" id="UP000002028">
    <property type="component" value="Chromosome"/>
</dbReference>
<dbReference type="PANTHER" id="PTHR10357">
    <property type="entry name" value="ALPHA-AMYLASE FAMILY MEMBER"/>
    <property type="match status" value="1"/>
</dbReference>
<dbReference type="RefSeq" id="WP_012927648.1">
    <property type="nucleotide sequence ID" value="NC_013730.1"/>
</dbReference>
<dbReference type="KEGG" id="sli:Slin_3112"/>
<dbReference type="SUPFAM" id="SSF51445">
    <property type="entry name" value="(Trans)glycosidases"/>
    <property type="match status" value="1"/>
</dbReference>
<dbReference type="PANTHER" id="PTHR10357:SF216">
    <property type="entry name" value="MALTOOLIGOSYL TREHALOSE SYNTHASE-RELATED"/>
    <property type="match status" value="1"/>
</dbReference>
<evidence type="ECO:0000259" key="1">
    <source>
        <dbReference type="SMART" id="SM00642"/>
    </source>
</evidence>
<dbReference type="EMBL" id="CP001769">
    <property type="protein sequence ID" value="ADB39123.1"/>
    <property type="molecule type" value="Genomic_DNA"/>
</dbReference>
<dbReference type="CDD" id="cd11336">
    <property type="entry name" value="AmyAc_MTSase"/>
    <property type="match status" value="1"/>
</dbReference>
<dbReference type="Pfam" id="PF00128">
    <property type="entry name" value="Alpha-amylase"/>
    <property type="match status" value="1"/>
</dbReference>
<evidence type="ECO:0000313" key="2">
    <source>
        <dbReference type="EMBL" id="ADB39123.1"/>
    </source>
</evidence>
<feature type="domain" description="Glycosyl hydrolase family 13 catalytic" evidence="1">
    <location>
        <begin position="6"/>
        <end position="797"/>
    </location>
</feature>
<evidence type="ECO:0000313" key="3">
    <source>
        <dbReference type="Proteomes" id="UP000002028"/>
    </source>
</evidence>
<dbReference type="SMART" id="SM00642">
    <property type="entry name" value="Aamy"/>
    <property type="match status" value="1"/>
</dbReference>
<keyword evidence="3" id="KW-1185">Reference proteome</keyword>
<proteinExistence type="predicted"/>
<reference evidence="2 3" key="1">
    <citation type="journal article" date="2010" name="Stand. Genomic Sci.">
        <title>Complete genome sequence of Spirosoma linguale type strain (1).</title>
        <authorList>
            <person name="Lail K."/>
            <person name="Sikorski J."/>
            <person name="Saunders E."/>
            <person name="Lapidus A."/>
            <person name="Glavina Del Rio T."/>
            <person name="Copeland A."/>
            <person name="Tice H."/>
            <person name="Cheng J.-F."/>
            <person name="Lucas S."/>
            <person name="Nolan M."/>
            <person name="Bruce D."/>
            <person name="Goodwin L."/>
            <person name="Pitluck S."/>
            <person name="Ivanova N."/>
            <person name="Mavromatis K."/>
            <person name="Ovchinnikova G."/>
            <person name="Pati A."/>
            <person name="Chen A."/>
            <person name="Palaniappan K."/>
            <person name="Land M."/>
            <person name="Hauser L."/>
            <person name="Chang Y.-J."/>
            <person name="Jeffries C.D."/>
            <person name="Chain P."/>
            <person name="Brettin T."/>
            <person name="Detter J.C."/>
            <person name="Schuetze A."/>
            <person name="Rohde M."/>
            <person name="Tindall B.J."/>
            <person name="Goeker M."/>
            <person name="Bristow J."/>
            <person name="Eisen J.A."/>
            <person name="Markowitz V."/>
            <person name="Hugenholtz P."/>
            <person name="Kyrpides N.C."/>
            <person name="Klenk H.-P."/>
            <person name="Chen F."/>
        </authorList>
    </citation>
    <scope>NUCLEOTIDE SEQUENCE [LARGE SCALE GENOMIC DNA]</scope>
    <source>
        <strain evidence="3">ATCC 33905 / DSM 74 / LMG 10896 / Claus 1</strain>
    </source>
</reference>